<dbReference type="Pfam" id="PF07525">
    <property type="entry name" value="SOCS_box"/>
    <property type="match status" value="1"/>
</dbReference>
<keyword evidence="2 3" id="KW-0040">ANK repeat</keyword>
<sequence>MESLGKELAQVSDQVAVQFANAIQNDDLEEVRQLLDSGMDCSKPIEYEQGGVSILPLSLACLKGHVDMVHLLLNAGAEVNIPSQDGRMPIHCIYDRDEKRDGKANEIVEILNLLVQHEVDVNARDNMGQTALFLACEADDVNSVKALVQAGCDVNLQTVTGDSPLKVACRNAKFWSYFHGRDNKAEPINFPPIAITKLLLQHNADITEATLLPTAVQMGDGTLVKVLLDLGMDINMLDQNMCTPLGEACTSNNVSPALVNMLLEHGADVNKGGGWKKQKPLIFAYVHNAYEKIRILLSYGASLSPEEVTELVSLSMSKSILENPEVVSLNSRELWSWRLLLSAGFNPIVQGTQLAYKLHQLSMCSSYDKISPWIQTLLFPQRSLKECCRIAIRKNLKPSIDKNIKQLPLPGQLKSFLMFKEFSSISEQ</sequence>
<dbReference type="SMART" id="SM00969">
    <property type="entry name" value="SOCS_box"/>
    <property type="match status" value="1"/>
</dbReference>
<feature type="repeat" description="ANK" evidence="3">
    <location>
        <begin position="52"/>
        <end position="84"/>
    </location>
</feature>
<keyword evidence="6" id="KW-1185">Reference proteome</keyword>
<comment type="caution">
    <text evidence="5">The sequence shown here is derived from an EMBL/GenBank/DDBJ whole genome shotgun (WGS) entry which is preliminary data.</text>
</comment>
<dbReference type="PANTHER" id="PTHR24198">
    <property type="entry name" value="ANKYRIN REPEAT AND PROTEIN KINASE DOMAIN-CONTAINING PROTEIN"/>
    <property type="match status" value="1"/>
</dbReference>
<feature type="domain" description="SOCS box" evidence="4">
    <location>
        <begin position="382"/>
        <end position="423"/>
    </location>
</feature>
<dbReference type="Gene3D" id="1.10.750.20">
    <property type="entry name" value="SOCS box"/>
    <property type="match status" value="1"/>
</dbReference>
<dbReference type="PROSITE" id="PS50088">
    <property type="entry name" value="ANK_REPEAT"/>
    <property type="match status" value="4"/>
</dbReference>
<dbReference type="PANTHER" id="PTHR24198:SF165">
    <property type="entry name" value="ANKYRIN REPEAT-CONTAINING PROTEIN-RELATED"/>
    <property type="match status" value="1"/>
</dbReference>
<organism evidence="5 6">
    <name type="scientific">Sinanodonta woodiana</name>
    <name type="common">Chinese pond mussel</name>
    <name type="synonym">Anodonta woodiana</name>
    <dbReference type="NCBI Taxonomy" id="1069815"/>
    <lineage>
        <taxon>Eukaryota</taxon>
        <taxon>Metazoa</taxon>
        <taxon>Spiralia</taxon>
        <taxon>Lophotrochozoa</taxon>
        <taxon>Mollusca</taxon>
        <taxon>Bivalvia</taxon>
        <taxon>Autobranchia</taxon>
        <taxon>Heteroconchia</taxon>
        <taxon>Palaeoheterodonta</taxon>
        <taxon>Unionida</taxon>
        <taxon>Unionoidea</taxon>
        <taxon>Unionidae</taxon>
        <taxon>Unioninae</taxon>
        <taxon>Sinanodonta</taxon>
    </lineage>
</organism>
<dbReference type="SUPFAM" id="SSF48403">
    <property type="entry name" value="Ankyrin repeat"/>
    <property type="match status" value="1"/>
</dbReference>
<dbReference type="SMART" id="SM00248">
    <property type="entry name" value="ANK"/>
    <property type="match status" value="6"/>
</dbReference>
<gene>
    <name evidence="5" type="ORF">ACJMK2_032453</name>
</gene>
<dbReference type="EMBL" id="JBJQND010000004">
    <property type="protein sequence ID" value="KAL3880190.1"/>
    <property type="molecule type" value="Genomic_DNA"/>
</dbReference>
<keyword evidence="1" id="KW-0677">Repeat</keyword>
<accession>A0ABD3X1X7</accession>
<evidence type="ECO:0000256" key="2">
    <source>
        <dbReference type="ARBA" id="ARBA00023043"/>
    </source>
</evidence>
<dbReference type="InterPro" id="IPR001496">
    <property type="entry name" value="SOCS_box"/>
</dbReference>
<proteinExistence type="predicted"/>
<dbReference type="PROSITE" id="PS50225">
    <property type="entry name" value="SOCS"/>
    <property type="match status" value="1"/>
</dbReference>
<dbReference type="InterPro" id="IPR002110">
    <property type="entry name" value="Ankyrin_rpt"/>
</dbReference>
<dbReference type="InterPro" id="IPR036036">
    <property type="entry name" value="SOCS_box-like_dom_sf"/>
</dbReference>
<feature type="repeat" description="ANK" evidence="3">
    <location>
        <begin position="127"/>
        <end position="159"/>
    </location>
</feature>
<dbReference type="PROSITE" id="PS50297">
    <property type="entry name" value="ANK_REP_REGION"/>
    <property type="match status" value="3"/>
</dbReference>
<feature type="repeat" description="ANK" evidence="3">
    <location>
        <begin position="207"/>
        <end position="239"/>
    </location>
</feature>
<dbReference type="Proteomes" id="UP001634394">
    <property type="component" value="Unassembled WGS sequence"/>
</dbReference>
<feature type="repeat" description="ANK" evidence="3">
    <location>
        <begin position="240"/>
        <end position="274"/>
    </location>
</feature>
<protein>
    <recommendedName>
        <fullName evidence="4">SOCS box domain-containing protein</fullName>
    </recommendedName>
</protein>
<dbReference type="SUPFAM" id="SSF158235">
    <property type="entry name" value="SOCS box-like"/>
    <property type="match status" value="1"/>
</dbReference>
<dbReference type="InterPro" id="IPR036770">
    <property type="entry name" value="Ankyrin_rpt-contain_sf"/>
</dbReference>
<evidence type="ECO:0000313" key="5">
    <source>
        <dbReference type="EMBL" id="KAL3880190.1"/>
    </source>
</evidence>
<dbReference type="Gene3D" id="1.25.40.20">
    <property type="entry name" value="Ankyrin repeat-containing domain"/>
    <property type="match status" value="3"/>
</dbReference>
<name>A0ABD3X1X7_SINWO</name>
<evidence type="ECO:0000256" key="1">
    <source>
        <dbReference type="ARBA" id="ARBA00022737"/>
    </source>
</evidence>
<dbReference type="FunFam" id="1.10.750.20:FF:000001">
    <property type="entry name" value="Ankyrin repeat and SOCS box containing 1"/>
    <property type="match status" value="1"/>
</dbReference>
<dbReference type="EMBL" id="JBJQND010000004">
    <property type="protein sequence ID" value="KAL3880191.1"/>
    <property type="molecule type" value="Genomic_DNA"/>
</dbReference>
<reference evidence="5 6" key="1">
    <citation type="submission" date="2024-11" db="EMBL/GenBank/DDBJ databases">
        <title>Chromosome-level genome assembly of the freshwater bivalve Anodonta woodiana.</title>
        <authorList>
            <person name="Chen X."/>
        </authorList>
    </citation>
    <scope>NUCLEOTIDE SEQUENCE [LARGE SCALE GENOMIC DNA]</scope>
    <source>
        <strain evidence="5">MN2024</strain>
        <tissue evidence="5">Gills</tissue>
    </source>
</reference>
<dbReference type="CDD" id="cd03716">
    <property type="entry name" value="SOCS_ASB_like"/>
    <property type="match status" value="1"/>
</dbReference>
<dbReference type="AlphaFoldDB" id="A0ABD3X1X7"/>
<evidence type="ECO:0000256" key="3">
    <source>
        <dbReference type="PROSITE-ProRule" id="PRU00023"/>
    </source>
</evidence>
<dbReference type="Pfam" id="PF12796">
    <property type="entry name" value="Ank_2"/>
    <property type="match status" value="2"/>
</dbReference>
<evidence type="ECO:0000313" key="6">
    <source>
        <dbReference type="Proteomes" id="UP001634394"/>
    </source>
</evidence>
<evidence type="ECO:0000259" key="4">
    <source>
        <dbReference type="PROSITE" id="PS50225"/>
    </source>
</evidence>
<dbReference type="Pfam" id="PF00023">
    <property type="entry name" value="Ank"/>
    <property type="match status" value="1"/>
</dbReference>